<gene>
    <name evidence="7" type="primary">SVP26</name>
    <name evidence="7" type="ORF">Q9L58_003264</name>
</gene>
<accession>A0ABR3GP53</accession>
<feature type="transmembrane region" description="Helical" evidence="6">
    <location>
        <begin position="6"/>
        <end position="28"/>
    </location>
</feature>
<evidence type="ECO:0000256" key="1">
    <source>
        <dbReference type="ARBA" id="ARBA00004141"/>
    </source>
</evidence>
<keyword evidence="3 6" id="KW-0812">Transmembrane</keyword>
<dbReference type="Proteomes" id="UP001447188">
    <property type="component" value="Unassembled WGS sequence"/>
</dbReference>
<feature type="transmembrane region" description="Helical" evidence="6">
    <location>
        <begin position="176"/>
        <end position="195"/>
    </location>
</feature>
<organism evidence="7 8">
    <name type="scientific">Discina gigas</name>
    <dbReference type="NCBI Taxonomy" id="1032678"/>
    <lineage>
        <taxon>Eukaryota</taxon>
        <taxon>Fungi</taxon>
        <taxon>Dikarya</taxon>
        <taxon>Ascomycota</taxon>
        <taxon>Pezizomycotina</taxon>
        <taxon>Pezizomycetes</taxon>
        <taxon>Pezizales</taxon>
        <taxon>Discinaceae</taxon>
        <taxon>Discina</taxon>
    </lineage>
</organism>
<protein>
    <submittedName>
        <fullName evidence="7">Erv26 superfamily protein</fullName>
    </submittedName>
</protein>
<keyword evidence="5 6" id="KW-0472">Membrane</keyword>
<evidence type="ECO:0000313" key="8">
    <source>
        <dbReference type="Proteomes" id="UP001447188"/>
    </source>
</evidence>
<keyword evidence="4 6" id="KW-1133">Transmembrane helix</keyword>
<proteinExistence type="inferred from homology"/>
<comment type="caution">
    <text evidence="7">The sequence shown here is derived from an EMBL/GenBank/DDBJ whole genome shotgun (WGS) entry which is preliminary data.</text>
</comment>
<name>A0ABR3GP53_9PEZI</name>
<evidence type="ECO:0000256" key="4">
    <source>
        <dbReference type="ARBA" id="ARBA00022989"/>
    </source>
</evidence>
<evidence type="ECO:0000256" key="2">
    <source>
        <dbReference type="ARBA" id="ARBA00008096"/>
    </source>
</evidence>
<dbReference type="Pfam" id="PF04148">
    <property type="entry name" value="Erv26"/>
    <property type="match status" value="2"/>
</dbReference>
<feature type="transmembrane region" description="Helical" evidence="6">
    <location>
        <begin position="48"/>
        <end position="69"/>
    </location>
</feature>
<comment type="subcellular location">
    <subcellularLocation>
        <location evidence="1">Membrane</location>
        <topology evidence="1">Multi-pass membrane protein</topology>
    </subcellularLocation>
</comment>
<dbReference type="InterPro" id="IPR007277">
    <property type="entry name" value="Svp26/Tex261"/>
</dbReference>
<reference evidence="7 8" key="1">
    <citation type="submission" date="2024-02" db="EMBL/GenBank/DDBJ databases">
        <title>Discinaceae phylogenomics.</title>
        <authorList>
            <person name="Dirks A.C."/>
            <person name="James T.Y."/>
        </authorList>
    </citation>
    <scope>NUCLEOTIDE SEQUENCE [LARGE SCALE GENOMIC DNA]</scope>
    <source>
        <strain evidence="7 8">ACD0624</strain>
    </source>
</reference>
<evidence type="ECO:0000256" key="6">
    <source>
        <dbReference type="SAM" id="Phobius"/>
    </source>
</evidence>
<dbReference type="PANTHER" id="PTHR13144">
    <property type="entry name" value="TEX261 PROTEIN"/>
    <property type="match status" value="1"/>
</dbReference>
<dbReference type="EMBL" id="JBBBZM010000031">
    <property type="protein sequence ID" value="KAL0637704.1"/>
    <property type="molecule type" value="Genomic_DNA"/>
</dbReference>
<evidence type="ECO:0000256" key="3">
    <source>
        <dbReference type="ARBA" id="ARBA00022692"/>
    </source>
</evidence>
<dbReference type="PANTHER" id="PTHR13144:SF0">
    <property type="entry name" value="PROTEIN TEX261"/>
    <property type="match status" value="1"/>
</dbReference>
<comment type="similarity">
    <text evidence="2">Belongs to the SVP26 family.</text>
</comment>
<keyword evidence="8" id="KW-1185">Reference proteome</keyword>
<evidence type="ECO:0000256" key="5">
    <source>
        <dbReference type="ARBA" id="ARBA00023136"/>
    </source>
</evidence>
<sequence length="268" mass="28804">MLVLPALGYIGVIFGFSFLTLAIASGLYYLSELVEEHTVICKKLLTRLIYAIIAVHVLLLLLDGFPWLLTLFSATSHMVYLMNITRTFPMVKLTDGVFILSCCLSPPRRSARDLLIPHPPVLVLANHILWFRHFSSPTISDHPYNSSRRGPPGSPYDYTSSANPHFPIRFPSFTEISAFFGICVWLVPFSLFVSLSAGENVLPSSANPGGATLNMGLGSGSSGLGGSAAAEKKGVGMAKMVFGGVKEWIGSTGQALGVGGGGRHARFE</sequence>
<evidence type="ECO:0000313" key="7">
    <source>
        <dbReference type="EMBL" id="KAL0637704.1"/>
    </source>
</evidence>